<proteinExistence type="inferred from homology"/>
<dbReference type="Proteomes" id="UP000717634">
    <property type="component" value="Unassembled WGS sequence"/>
</dbReference>
<evidence type="ECO:0000313" key="3">
    <source>
        <dbReference type="EMBL" id="NKI87929.1"/>
    </source>
</evidence>
<dbReference type="InterPro" id="IPR000757">
    <property type="entry name" value="Beta-glucanase-like"/>
</dbReference>
<comment type="caution">
    <text evidence="3">The sequence shown here is derived from an EMBL/GenBank/DDBJ whole genome shotgun (WGS) entry which is preliminary data.</text>
</comment>
<dbReference type="Gene3D" id="2.60.120.200">
    <property type="match status" value="1"/>
</dbReference>
<keyword evidence="4" id="KW-1185">Reference proteome</keyword>
<comment type="similarity">
    <text evidence="1">Belongs to the glycosyl hydrolase 16 family.</text>
</comment>
<dbReference type="Pfam" id="PF00722">
    <property type="entry name" value="Glyco_hydro_16"/>
    <property type="match status" value="1"/>
</dbReference>
<evidence type="ECO:0000256" key="1">
    <source>
        <dbReference type="ARBA" id="ARBA00006865"/>
    </source>
</evidence>
<evidence type="ECO:0000259" key="2">
    <source>
        <dbReference type="PROSITE" id="PS51762"/>
    </source>
</evidence>
<name>A0ABX1HDG9_9BACT</name>
<protein>
    <recommendedName>
        <fullName evidence="2">GH16 domain-containing protein</fullName>
    </recommendedName>
</protein>
<organism evidence="3 4">
    <name type="scientific">Hymenobacter artigasi</name>
    <dbReference type="NCBI Taxonomy" id="2719616"/>
    <lineage>
        <taxon>Bacteria</taxon>
        <taxon>Pseudomonadati</taxon>
        <taxon>Bacteroidota</taxon>
        <taxon>Cytophagia</taxon>
        <taxon>Cytophagales</taxon>
        <taxon>Hymenobacteraceae</taxon>
        <taxon>Hymenobacter</taxon>
    </lineage>
</organism>
<dbReference type="InterPro" id="IPR013320">
    <property type="entry name" value="ConA-like_dom_sf"/>
</dbReference>
<accession>A0ABX1HDG9</accession>
<gene>
    <name evidence="3" type="ORF">HBN54_000508</name>
</gene>
<dbReference type="PANTHER" id="PTHR10963">
    <property type="entry name" value="GLYCOSYL HYDROLASE-RELATED"/>
    <property type="match status" value="1"/>
</dbReference>
<dbReference type="EMBL" id="JAAVTK010000001">
    <property type="protein sequence ID" value="NKI87929.1"/>
    <property type="molecule type" value="Genomic_DNA"/>
</dbReference>
<dbReference type="InterPro" id="IPR050546">
    <property type="entry name" value="Glycosyl_Hydrlase_16"/>
</dbReference>
<dbReference type="SUPFAM" id="SSF49899">
    <property type="entry name" value="Concanavalin A-like lectins/glucanases"/>
    <property type="match status" value="1"/>
</dbReference>
<dbReference type="PANTHER" id="PTHR10963:SF55">
    <property type="entry name" value="GLYCOSIDE HYDROLASE FAMILY 16 PROTEIN"/>
    <property type="match status" value="1"/>
</dbReference>
<dbReference type="PROSITE" id="PS51762">
    <property type="entry name" value="GH16_2"/>
    <property type="match status" value="1"/>
</dbReference>
<sequence>MALNSVTRAIILIALLGAGTLAPGRAQGPVRYADWRLEWAEEFNTPIDTAKLAERWRFYYPWGHVINPSFEAGYYTGEGLHTGDGLLNMTMRELAEPRPYRGKNMRYDTPMLMSRHPADSLLPYNCHAGEGFSYGLFEVRLRQPLHRESFPAFWLFGGVPDEIDIFEAAADNFSNNFHLAANEYWRPTRRTSMDCQCEYYNVDPSGNLHDQFHTYGMSWMPDGVIFYYDGIPIRHETRYIPTGCGMAVILNLGVVDWARHATDTMAVDYIRIYRPRRLPPVPVVQRPGAEYPHNEQDWMPAETQPGRADQATRQDWLLAPARRAPQQLTLQLTDNYNPTCDLHMSLPVAGRWAPTWTQTYGTPELRVRIPASDSLHWTVRDAFGQFVGSGTSPGGGTWRPSLAALPPGAYALHLRQGAAVTVQPLNIIGRAVHSAPDSVWQKPAIVPLDAE</sequence>
<feature type="domain" description="GH16" evidence="2">
    <location>
        <begin position="33"/>
        <end position="278"/>
    </location>
</feature>
<reference evidence="3 4" key="1">
    <citation type="submission" date="2020-03" db="EMBL/GenBank/DDBJ databases">
        <title>Genomic Encyclopedia of Type Strains, Phase IV (KMG-V): Genome sequencing to study the core and pangenomes of soil and plant-associated prokaryotes.</title>
        <authorList>
            <person name="Whitman W."/>
        </authorList>
    </citation>
    <scope>NUCLEOTIDE SEQUENCE [LARGE SCALE GENOMIC DNA]</scope>
    <source>
        <strain evidence="3 4">1B</strain>
    </source>
</reference>
<evidence type="ECO:0000313" key="4">
    <source>
        <dbReference type="Proteomes" id="UP000717634"/>
    </source>
</evidence>
<dbReference type="RefSeq" id="WP_168671560.1">
    <property type="nucleotide sequence ID" value="NZ_JAAVTK010000001.1"/>
</dbReference>